<evidence type="ECO:0000313" key="1">
    <source>
        <dbReference type="EMBL" id="CAB5222487.1"/>
    </source>
</evidence>
<proteinExistence type="predicted"/>
<sequence>MQITVIDVGAPNTHAAKNGRTYQSLEVTYKNDQGQAQSKKLMSFSNPQVFKAAQTWEKGTQVNVTTEKDANGYWQWTGLGGDTTVADNKPAASTSNNSTRVTGSNYETKEERAARQVYIIRQSSISSAIDLLKDSKPTVEGVLGVAKQFEEYIFAEKKGIDAIDALDDDIPL</sequence>
<protein>
    <submittedName>
        <fullName evidence="1">Uncharacterized protein</fullName>
    </submittedName>
</protein>
<accession>A0A6J7WXF8</accession>
<gene>
    <name evidence="1" type="ORF">UFOVP369_11</name>
</gene>
<dbReference type="EMBL" id="LR798315">
    <property type="protein sequence ID" value="CAB5222487.1"/>
    <property type="molecule type" value="Genomic_DNA"/>
</dbReference>
<organism evidence="1">
    <name type="scientific">uncultured Caudovirales phage</name>
    <dbReference type="NCBI Taxonomy" id="2100421"/>
    <lineage>
        <taxon>Viruses</taxon>
        <taxon>Duplodnaviria</taxon>
        <taxon>Heunggongvirae</taxon>
        <taxon>Uroviricota</taxon>
        <taxon>Caudoviricetes</taxon>
        <taxon>Peduoviridae</taxon>
        <taxon>Maltschvirus</taxon>
        <taxon>Maltschvirus maltsch</taxon>
    </lineage>
</organism>
<name>A0A6J7WXF8_9CAUD</name>
<reference evidence="1" key="1">
    <citation type="submission" date="2020-05" db="EMBL/GenBank/DDBJ databases">
        <authorList>
            <person name="Chiriac C."/>
            <person name="Salcher M."/>
            <person name="Ghai R."/>
            <person name="Kavagutti S V."/>
        </authorList>
    </citation>
    <scope>NUCLEOTIDE SEQUENCE</scope>
</reference>